<evidence type="ECO:0000313" key="7">
    <source>
        <dbReference type="Proteomes" id="UP001642540"/>
    </source>
</evidence>
<dbReference type="PANTHER" id="PTHR12213">
    <property type="entry name" value="CORRINOID ADENOSYLTRANSFERASE"/>
    <property type="match status" value="1"/>
</dbReference>
<evidence type="ECO:0000256" key="1">
    <source>
        <dbReference type="ARBA" id="ARBA00022679"/>
    </source>
</evidence>
<accession>A0ABP1RL19</accession>
<name>A0ABP1RL19_9HEXA</name>
<protein>
    <recommendedName>
        <fullName evidence="5">Cobalamin adenosyltransferase-like domain-containing protein</fullName>
    </recommendedName>
</protein>
<keyword evidence="3 4" id="KW-0067">ATP-binding</keyword>
<reference evidence="6 7" key="1">
    <citation type="submission" date="2024-08" db="EMBL/GenBank/DDBJ databases">
        <authorList>
            <person name="Cucini C."/>
            <person name="Frati F."/>
        </authorList>
    </citation>
    <scope>NUCLEOTIDE SEQUENCE [LARGE SCALE GENOMIC DNA]</scope>
</reference>
<keyword evidence="2 4" id="KW-0547">Nucleotide-binding</keyword>
<dbReference type="InterPro" id="IPR029499">
    <property type="entry name" value="PduO-typ"/>
</dbReference>
<gene>
    <name evidence="6" type="ORF">ODALV1_LOCUS23436</name>
</gene>
<proteinExistence type="inferred from homology"/>
<keyword evidence="1 4" id="KW-0808">Transferase</keyword>
<keyword evidence="7" id="KW-1185">Reference proteome</keyword>
<dbReference type="PANTHER" id="PTHR12213:SF0">
    <property type="entry name" value="CORRINOID ADENOSYLTRANSFERASE MMAB"/>
    <property type="match status" value="1"/>
</dbReference>
<dbReference type="InterPro" id="IPR016030">
    <property type="entry name" value="CblAdoTrfase-like"/>
</dbReference>
<comment type="similarity">
    <text evidence="4">Belongs to the Cob(I)alamin adenosyltransferase family.</text>
</comment>
<dbReference type="Gene3D" id="1.20.1200.10">
    <property type="entry name" value="Cobalamin adenosyltransferase-like"/>
    <property type="match status" value="1"/>
</dbReference>
<dbReference type="InterPro" id="IPR036451">
    <property type="entry name" value="CblAdoTrfase-like_sf"/>
</dbReference>
<dbReference type="EMBL" id="CAXLJM020000078">
    <property type="protein sequence ID" value="CAL8129768.1"/>
    <property type="molecule type" value="Genomic_DNA"/>
</dbReference>
<evidence type="ECO:0000313" key="6">
    <source>
        <dbReference type="EMBL" id="CAL8129768.1"/>
    </source>
</evidence>
<evidence type="ECO:0000259" key="5">
    <source>
        <dbReference type="Pfam" id="PF01923"/>
    </source>
</evidence>
<sequence>MKSILRHCRLTTLIRGCHSPLNQQRTMSVVLHKQIALPTRRTVTTSNWMSMKIYTKTGDKGTTALFTGERRPKNDPIFEALGVTDELSSHIALAREFAQENGHPYDEKLRRIQCILQDVASLIATPKSSARESHLKRVGLSNRHAEELEEWIDEYTAQLPPLENFILPGGGKASSSLHIARTVCRRAERAITPLVRESDVDPQALIYVNRLSDFLFTVARYAAKLDNREETIYIREDPAPSS</sequence>
<dbReference type="Pfam" id="PF01923">
    <property type="entry name" value="Cob_adeno_trans"/>
    <property type="match status" value="1"/>
</dbReference>
<dbReference type="Proteomes" id="UP001642540">
    <property type="component" value="Unassembled WGS sequence"/>
</dbReference>
<feature type="domain" description="Cobalamin adenosyltransferase-like" evidence="5">
    <location>
        <begin position="53"/>
        <end position="222"/>
    </location>
</feature>
<evidence type="ECO:0000256" key="2">
    <source>
        <dbReference type="ARBA" id="ARBA00022741"/>
    </source>
</evidence>
<dbReference type="SUPFAM" id="SSF89028">
    <property type="entry name" value="Cobalamin adenosyltransferase-like"/>
    <property type="match status" value="1"/>
</dbReference>
<comment type="caution">
    <text evidence="6">The sequence shown here is derived from an EMBL/GenBank/DDBJ whole genome shotgun (WGS) entry which is preliminary data.</text>
</comment>
<dbReference type="NCBIfam" id="TIGR00636">
    <property type="entry name" value="PduO_Nterm"/>
    <property type="match status" value="1"/>
</dbReference>
<organism evidence="6 7">
    <name type="scientific">Orchesella dallaii</name>
    <dbReference type="NCBI Taxonomy" id="48710"/>
    <lineage>
        <taxon>Eukaryota</taxon>
        <taxon>Metazoa</taxon>
        <taxon>Ecdysozoa</taxon>
        <taxon>Arthropoda</taxon>
        <taxon>Hexapoda</taxon>
        <taxon>Collembola</taxon>
        <taxon>Entomobryomorpha</taxon>
        <taxon>Entomobryoidea</taxon>
        <taxon>Orchesellidae</taxon>
        <taxon>Orchesellinae</taxon>
        <taxon>Orchesella</taxon>
    </lineage>
</organism>
<evidence type="ECO:0000256" key="4">
    <source>
        <dbReference type="RuleBase" id="RU366026"/>
    </source>
</evidence>
<evidence type="ECO:0000256" key="3">
    <source>
        <dbReference type="ARBA" id="ARBA00022840"/>
    </source>
</evidence>